<dbReference type="AlphaFoldDB" id="A0A0G0DWJ3"/>
<reference evidence="1 2" key="1">
    <citation type="journal article" date="2015" name="Nature">
        <title>rRNA introns, odd ribosomes, and small enigmatic genomes across a large radiation of phyla.</title>
        <authorList>
            <person name="Brown C.T."/>
            <person name="Hug L.A."/>
            <person name="Thomas B.C."/>
            <person name="Sharon I."/>
            <person name="Castelle C.J."/>
            <person name="Singh A."/>
            <person name="Wilkins M.J."/>
            <person name="Williams K.H."/>
            <person name="Banfield J.F."/>
        </authorList>
    </citation>
    <scope>NUCLEOTIDE SEQUENCE [LARGE SCALE GENOMIC DNA]</scope>
</reference>
<dbReference type="Proteomes" id="UP000034176">
    <property type="component" value="Unassembled WGS sequence"/>
</dbReference>
<evidence type="ECO:0000313" key="1">
    <source>
        <dbReference type="EMBL" id="KKP59497.1"/>
    </source>
</evidence>
<dbReference type="STRING" id="1618434.UR52_C0006G0012"/>
<proteinExistence type="predicted"/>
<comment type="caution">
    <text evidence="1">The sequence shown here is derived from an EMBL/GenBank/DDBJ whole genome shotgun (WGS) entry which is preliminary data.</text>
</comment>
<dbReference type="InterPro" id="IPR029063">
    <property type="entry name" value="SAM-dependent_MTases_sf"/>
</dbReference>
<dbReference type="Gene3D" id="3.40.50.150">
    <property type="entry name" value="Vaccinia Virus protein VP39"/>
    <property type="match status" value="1"/>
</dbReference>
<dbReference type="GO" id="GO:0008168">
    <property type="term" value="F:methyltransferase activity"/>
    <property type="evidence" value="ECO:0007669"/>
    <property type="project" value="UniProtKB-KW"/>
</dbReference>
<name>A0A0G0DWJ3_9BACT</name>
<sequence length="263" mass="29980">MRFLERPEQGTYLNNKKFRLFGRGLEGKVKYQFAADQISHIPTVDVIGDFGCGNGESTEFLQKYLQSNFNLNPFMLAADISGNDIKVAAQRRMKNVRFFTQDLSEPIDLQPNTHLDGAVFIEVVEHIKPPDLAKKAIAHIAEVLDPNHGIMIVSSPNRTCLSKDRYRSYNQFHAQEFNQQEFSEILTEAGLKIEQTFGQIQIPNSVNQTLDIVRMLANKIPSKRQQFGLLMSLLIRLVQPSYDILPLKDGYQPKYFVAVCTKK</sequence>
<accession>A0A0G0DWJ3</accession>
<dbReference type="SUPFAM" id="SSF53335">
    <property type="entry name" value="S-adenosyl-L-methionine-dependent methyltransferases"/>
    <property type="match status" value="1"/>
</dbReference>
<dbReference type="CDD" id="cd02440">
    <property type="entry name" value="AdoMet_MTases"/>
    <property type="match status" value="1"/>
</dbReference>
<keyword evidence="1" id="KW-0808">Transferase</keyword>
<keyword evidence="1" id="KW-0489">Methyltransferase</keyword>
<gene>
    <name evidence="1" type="ORF">UR52_C0006G0012</name>
</gene>
<dbReference type="EMBL" id="LBPN01000006">
    <property type="protein sequence ID" value="KKP59497.1"/>
    <property type="molecule type" value="Genomic_DNA"/>
</dbReference>
<protein>
    <submittedName>
        <fullName evidence="1">Putative S-adenosylmethionine-dependent methyltransferase</fullName>
    </submittedName>
</protein>
<evidence type="ECO:0000313" key="2">
    <source>
        <dbReference type="Proteomes" id="UP000034176"/>
    </source>
</evidence>
<dbReference type="Pfam" id="PF13489">
    <property type="entry name" value="Methyltransf_23"/>
    <property type="match status" value="1"/>
</dbReference>
<dbReference type="GO" id="GO:0032259">
    <property type="term" value="P:methylation"/>
    <property type="evidence" value="ECO:0007669"/>
    <property type="project" value="UniProtKB-KW"/>
</dbReference>
<organism evidence="1 2">
    <name type="scientific">Candidatus Gottesmanbacteria bacterium GW2011_GWA1_34_13</name>
    <dbReference type="NCBI Taxonomy" id="1618434"/>
    <lineage>
        <taxon>Bacteria</taxon>
        <taxon>Candidatus Gottesmaniibacteriota</taxon>
    </lineage>
</organism>